<gene>
    <name evidence="4" type="ORF">U14_03012</name>
</gene>
<dbReference type="AlphaFoldDB" id="A0A081BN01"/>
<keyword evidence="5" id="KW-1185">Reference proteome</keyword>
<feature type="transmembrane region" description="Helical" evidence="3">
    <location>
        <begin position="56"/>
        <end position="77"/>
    </location>
</feature>
<accession>A0A081BN01</accession>
<sequence length="497" mass="54670">MAVTSLFSNRISALRRRIFWQNAAQFLLFASLSAGSLYTLLLIIERSGWLALPKDTAFYSVIGGLSAIAALIAVIVLQKPLAHRLIEFDTRLRLHDELSTAYEYQRSGKSSLFAPPLIEHAGQRLGQLNFATLQPFPLLKFAIWGGALLLIHLALLTIGGNIFPALTPNPPQQTLTPPETAQPEKLTTSSEARRKQHQQREQRELFQKMNDFAKALEQRELTKQEFAAAVNDALQDLQSQQEQLLDTSENGQTLDNAQFNQVPLSAPAQQMRDLLARMLQRQNSQDSSNIATVSEDELNSLREALSQMAQQADQGNDSGASEGKPTQSAGQNGENSEKTASSETPEEAENQPTNSTASREGNGDDQHVAQGNMLSGNGRPIDQAPGMQGQEEKSDGSASAGLNPGDNQKYAPSELETSKGQIETEKTAQAVKNDYSAHIRSVTRIGNANAPTEEVIRPYQQELESVLQQEKLPLNYREYIKNYFLAIGVTAEQRTTN</sequence>
<protein>
    <submittedName>
        <fullName evidence="4">Uncharacterized protein</fullName>
    </submittedName>
</protein>
<evidence type="ECO:0000256" key="2">
    <source>
        <dbReference type="SAM" id="MobiDB-lite"/>
    </source>
</evidence>
<feature type="transmembrane region" description="Helical" evidence="3">
    <location>
        <begin position="141"/>
        <end position="163"/>
    </location>
</feature>
<feature type="coiled-coil region" evidence="1">
    <location>
        <begin position="223"/>
        <end position="250"/>
    </location>
</feature>
<organism evidence="4">
    <name type="scientific">Candidatus Moduliflexus flocculans</name>
    <dbReference type="NCBI Taxonomy" id="1499966"/>
    <lineage>
        <taxon>Bacteria</taxon>
        <taxon>Candidatus Moduliflexota</taxon>
        <taxon>Candidatus Moduliflexia</taxon>
        <taxon>Candidatus Moduliflexales</taxon>
        <taxon>Candidatus Moduliflexaceae</taxon>
    </lineage>
</organism>
<feature type="region of interest" description="Disordered" evidence="2">
    <location>
        <begin position="169"/>
        <end position="201"/>
    </location>
</feature>
<proteinExistence type="predicted"/>
<feature type="region of interest" description="Disordered" evidence="2">
    <location>
        <begin position="307"/>
        <end position="424"/>
    </location>
</feature>
<feature type="compositionally biased region" description="Polar residues" evidence="2">
    <location>
        <begin position="307"/>
        <end position="343"/>
    </location>
</feature>
<evidence type="ECO:0000256" key="1">
    <source>
        <dbReference type="SAM" id="Coils"/>
    </source>
</evidence>
<name>A0A081BN01_9BACT</name>
<keyword evidence="1" id="KW-0175">Coiled coil</keyword>
<feature type="compositionally biased region" description="Low complexity" evidence="2">
    <location>
        <begin position="169"/>
        <end position="184"/>
    </location>
</feature>
<keyword evidence="3" id="KW-0472">Membrane</keyword>
<keyword evidence="3" id="KW-0812">Transmembrane</keyword>
<keyword evidence="3" id="KW-1133">Transmembrane helix</keyword>
<dbReference type="STRING" id="1499966.U14_03012"/>
<dbReference type="HOGENOM" id="CLU_548212_0_0_0"/>
<evidence type="ECO:0000313" key="5">
    <source>
        <dbReference type="Proteomes" id="UP000030700"/>
    </source>
</evidence>
<dbReference type="Proteomes" id="UP000030700">
    <property type="component" value="Unassembled WGS sequence"/>
</dbReference>
<evidence type="ECO:0000256" key="3">
    <source>
        <dbReference type="SAM" id="Phobius"/>
    </source>
</evidence>
<reference evidence="4" key="1">
    <citation type="journal article" date="2015" name="PeerJ">
        <title>First genomic representation of candidate bacterial phylum KSB3 points to enhanced environmental sensing as a trigger of wastewater bulking.</title>
        <authorList>
            <person name="Sekiguchi Y."/>
            <person name="Ohashi A."/>
            <person name="Parks D.H."/>
            <person name="Yamauchi T."/>
            <person name="Tyson G.W."/>
            <person name="Hugenholtz P."/>
        </authorList>
    </citation>
    <scope>NUCLEOTIDE SEQUENCE [LARGE SCALE GENOMIC DNA]</scope>
</reference>
<feature type="compositionally biased region" description="Polar residues" evidence="2">
    <location>
        <begin position="350"/>
        <end position="359"/>
    </location>
</feature>
<evidence type="ECO:0000313" key="4">
    <source>
        <dbReference type="EMBL" id="GAK51767.1"/>
    </source>
</evidence>
<feature type="transmembrane region" description="Helical" evidence="3">
    <location>
        <begin position="23"/>
        <end position="44"/>
    </location>
</feature>
<dbReference type="EMBL" id="DF820457">
    <property type="protein sequence ID" value="GAK51767.1"/>
    <property type="molecule type" value="Genomic_DNA"/>
</dbReference>